<dbReference type="RefSeq" id="WP_374216699.1">
    <property type="nucleotide sequence ID" value="NZ_JAXOVW010000003.1"/>
</dbReference>
<name>A0ABU5JRK0_9BACI</name>
<evidence type="ECO:0000313" key="3">
    <source>
        <dbReference type="Proteomes" id="UP001291930"/>
    </source>
</evidence>
<proteinExistence type="predicted"/>
<keyword evidence="3" id="KW-1185">Reference proteome</keyword>
<dbReference type="EMBL" id="JAXOVW010000003">
    <property type="protein sequence ID" value="MDZ5606062.1"/>
    <property type="molecule type" value="Genomic_DNA"/>
</dbReference>
<sequence>MKKIVLIALSLLVIGSIGVGAMTVFGLAFNKTEIHKKETVTGEKINEIEVKTSAADVEIVTVDSKDIEVLLDGDISEELVDKYKFEVKEEKNRLNVKFSKGINSVGWGIGTTTTVGVKLQVKVPKKLYENVKVITSSGDLVAKEIETKTAELNTSSGDVSLLHAKVNGKLTAETSSGAIETDKSEIEVAKLKTSSGKISVDGLHAKESIFTTSSGDIEYNDRSLQGEIECKTSSGDVEMKFDDIPESLKVEFDGSSGKADLDITGLLYKEKSKNKLIGVKGTGENKVKVKTSSGDFKLR</sequence>
<dbReference type="Proteomes" id="UP001291930">
    <property type="component" value="Unassembled WGS sequence"/>
</dbReference>
<reference evidence="3" key="1">
    <citation type="submission" date="2023-11" db="EMBL/GenBank/DDBJ databases">
        <title>Genome Sequence of Bacillus pseudomycoides stain BUPM19.</title>
        <authorList>
            <person name="Farhat A."/>
        </authorList>
    </citation>
    <scope>NUCLEOTIDE SEQUENCE [LARGE SCALE GENOMIC DNA]</scope>
    <source>
        <strain evidence="3">BUPM19</strain>
    </source>
</reference>
<accession>A0ABU5JRK0</accession>
<gene>
    <name evidence="2" type="ORF">U2I54_02775</name>
</gene>
<evidence type="ECO:0000313" key="2">
    <source>
        <dbReference type="EMBL" id="MDZ5606062.1"/>
    </source>
</evidence>
<comment type="caution">
    <text evidence="2">The sequence shown here is derived from an EMBL/GenBank/DDBJ whole genome shotgun (WGS) entry which is preliminary data.</text>
</comment>
<dbReference type="InterPro" id="IPR025164">
    <property type="entry name" value="Toastrack_DUF4097"/>
</dbReference>
<evidence type="ECO:0000259" key="1">
    <source>
        <dbReference type="Pfam" id="PF13349"/>
    </source>
</evidence>
<organism evidence="2 3">
    <name type="scientific">Bacillus bingmayongensis</name>
    <dbReference type="NCBI Taxonomy" id="1150157"/>
    <lineage>
        <taxon>Bacteria</taxon>
        <taxon>Bacillati</taxon>
        <taxon>Bacillota</taxon>
        <taxon>Bacilli</taxon>
        <taxon>Bacillales</taxon>
        <taxon>Bacillaceae</taxon>
        <taxon>Bacillus</taxon>
    </lineage>
</organism>
<protein>
    <submittedName>
        <fullName evidence="2">DUF4097 family beta strand repeat-containing protein</fullName>
    </submittedName>
</protein>
<feature type="domain" description="DUF4097" evidence="1">
    <location>
        <begin position="45"/>
        <end position="298"/>
    </location>
</feature>
<dbReference type="Pfam" id="PF13349">
    <property type="entry name" value="DUF4097"/>
    <property type="match status" value="1"/>
</dbReference>